<dbReference type="EMBL" id="FOWD01000022">
    <property type="protein sequence ID" value="SFO39608.1"/>
    <property type="molecule type" value="Genomic_DNA"/>
</dbReference>
<dbReference type="InterPro" id="IPR000878">
    <property type="entry name" value="4pyrrol_Mease"/>
</dbReference>
<dbReference type="GO" id="GO:0032259">
    <property type="term" value="P:methylation"/>
    <property type="evidence" value="ECO:0007669"/>
    <property type="project" value="UniProtKB-KW"/>
</dbReference>
<dbReference type="CDD" id="cd06578">
    <property type="entry name" value="HemD"/>
    <property type="match status" value="1"/>
</dbReference>
<dbReference type="EC" id="2.1.1.107" evidence="1"/>
<dbReference type="InterPro" id="IPR003043">
    <property type="entry name" value="Uropor_MeTrfase_CS"/>
</dbReference>
<organism evidence="9 10">
    <name type="scientific">Anaerocolumna aminovalerica</name>
    <dbReference type="NCBI Taxonomy" id="1527"/>
    <lineage>
        <taxon>Bacteria</taxon>
        <taxon>Bacillati</taxon>
        <taxon>Bacillota</taxon>
        <taxon>Clostridia</taxon>
        <taxon>Lachnospirales</taxon>
        <taxon>Lachnospiraceae</taxon>
        <taxon>Anaerocolumna</taxon>
    </lineage>
</organism>
<feature type="domain" description="Tetrapyrrole methylase" evidence="7">
    <location>
        <begin position="5"/>
        <end position="217"/>
    </location>
</feature>
<dbReference type="Proteomes" id="UP000198806">
    <property type="component" value="Unassembled WGS sequence"/>
</dbReference>
<sequence length="512" mass="55824">MMVGKVWLVGAGPSDPGLLTVKGKAVLEEAEVVVYDQLVGEGILYMMPKSAKKISVGKYSGNHTVAQERINEILVEEALKGKRVVRLKGGDPFLFGRGGEELELLCEHGIPYEIVPGITSAISVPAYAGIPVTHRDLTSSLHIITGHRKKGCQESIDYKSLVALGETTLVFLMGVAALPDICKGLIEAGMDITTPAAILERGTTAKQRKVIATVATLPEEAKKQNIGTPGIIVVGKVCSLSQTFAWAEKRILGGARVVVTRPKDKVSSLAAKLYNLGAEVVMLSGTYTKPIEDNTQFIEVLTTIKDYKWILFASEVAVDVFFDSLWHQQIDIRSLWNCHFAAVGPATRKAIEKRGIRVDYMPERYYGIELAKGIAAVVQPEDKVLVLIPKETDSEVVNYLSAAKIHLKAVPVYEIIYEINQQVCIEETDIVTFTSASTVRSFVKTMKDIDFHKVQAVCIGELTAKEAALYGMKITVSKEATIDSLIESVIEINNRGYSENAPKLGGIGSMEE</sequence>
<name>A0A1I5GUC8_9FIRM</name>
<dbReference type="NCBIfam" id="NF004790">
    <property type="entry name" value="PRK06136.1"/>
    <property type="match status" value="1"/>
</dbReference>
<keyword evidence="2 6" id="KW-0489">Methyltransferase</keyword>
<evidence type="ECO:0000313" key="9">
    <source>
        <dbReference type="EMBL" id="SFO39608.1"/>
    </source>
</evidence>
<keyword evidence="5" id="KW-0627">Porphyrin biosynthesis</keyword>
<evidence type="ECO:0000256" key="1">
    <source>
        <dbReference type="ARBA" id="ARBA00012162"/>
    </source>
</evidence>
<evidence type="ECO:0000313" key="10">
    <source>
        <dbReference type="Proteomes" id="UP000198806"/>
    </source>
</evidence>
<dbReference type="Pfam" id="PF02602">
    <property type="entry name" value="HEM4"/>
    <property type="match status" value="1"/>
</dbReference>
<keyword evidence="3 6" id="KW-0808">Transferase</keyword>
<keyword evidence="4" id="KW-0949">S-adenosyl-L-methionine</keyword>
<dbReference type="InterPro" id="IPR035996">
    <property type="entry name" value="4pyrrol_Methylase_sf"/>
</dbReference>
<dbReference type="InterPro" id="IPR014776">
    <property type="entry name" value="4pyrrole_Mease_sub2"/>
</dbReference>
<dbReference type="OrthoDB" id="9815856at2"/>
<dbReference type="InterPro" id="IPR014777">
    <property type="entry name" value="4pyrrole_Mease_sub1"/>
</dbReference>
<dbReference type="InterPro" id="IPR003754">
    <property type="entry name" value="4pyrrol_synth_uPrphyn_synth"/>
</dbReference>
<evidence type="ECO:0000256" key="6">
    <source>
        <dbReference type="RuleBase" id="RU003960"/>
    </source>
</evidence>
<dbReference type="NCBIfam" id="TIGR01469">
    <property type="entry name" value="cobA_cysG_Cterm"/>
    <property type="match status" value="1"/>
</dbReference>
<dbReference type="FunFam" id="3.40.1010.10:FF:000001">
    <property type="entry name" value="Siroheme synthase"/>
    <property type="match status" value="1"/>
</dbReference>
<evidence type="ECO:0000259" key="7">
    <source>
        <dbReference type="Pfam" id="PF00590"/>
    </source>
</evidence>
<evidence type="ECO:0000256" key="3">
    <source>
        <dbReference type="ARBA" id="ARBA00022679"/>
    </source>
</evidence>
<protein>
    <recommendedName>
        <fullName evidence="1">uroporphyrinogen-III C-methyltransferase</fullName>
        <ecNumber evidence="1">2.1.1.107</ecNumber>
    </recommendedName>
</protein>
<evidence type="ECO:0000259" key="8">
    <source>
        <dbReference type="Pfam" id="PF02602"/>
    </source>
</evidence>
<dbReference type="GO" id="GO:0004851">
    <property type="term" value="F:uroporphyrin-III C-methyltransferase activity"/>
    <property type="evidence" value="ECO:0007669"/>
    <property type="project" value="UniProtKB-EC"/>
</dbReference>
<dbReference type="Gene3D" id="3.40.50.10090">
    <property type="match status" value="2"/>
</dbReference>
<dbReference type="InterPro" id="IPR006366">
    <property type="entry name" value="CobA/CysG_C"/>
</dbReference>
<accession>A0A1I5GUC8</accession>
<dbReference type="CDD" id="cd11642">
    <property type="entry name" value="SUMT"/>
    <property type="match status" value="1"/>
</dbReference>
<dbReference type="FunFam" id="3.30.950.10:FF:000001">
    <property type="entry name" value="Siroheme synthase"/>
    <property type="match status" value="1"/>
</dbReference>
<reference evidence="9 10" key="1">
    <citation type="submission" date="2016-10" db="EMBL/GenBank/DDBJ databases">
        <authorList>
            <person name="de Groot N.N."/>
        </authorList>
    </citation>
    <scope>NUCLEOTIDE SEQUENCE [LARGE SCALE GENOMIC DNA]</scope>
    <source>
        <strain evidence="9 10">DSM 1283</strain>
    </source>
</reference>
<feature type="domain" description="Tetrapyrrole biosynthesis uroporphyrinogen III synthase" evidence="8">
    <location>
        <begin position="268"/>
        <end position="487"/>
    </location>
</feature>
<dbReference type="GO" id="GO:0004852">
    <property type="term" value="F:uroporphyrinogen-III synthase activity"/>
    <property type="evidence" value="ECO:0007669"/>
    <property type="project" value="InterPro"/>
</dbReference>
<keyword evidence="10" id="KW-1185">Reference proteome</keyword>
<dbReference type="GO" id="GO:0019354">
    <property type="term" value="P:siroheme biosynthetic process"/>
    <property type="evidence" value="ECO:0007669"/>
    <property type="project" value="InterPro"/>
</dbReference>
<gene>
    <name evidence="9" type="ORF">SAMN04489757_12262</name>
</gene>
<evidence type="ECO:0000256" key="5">
    <source>
        <dbReference type="ARBA" id="ARBA00023244"/>
    </source>
</evidence>
<proteinExistence type="inferred from homology"/>
<evidence type="ECO:0000256" key="4">
    <source>
        <dbReference type="ARBA" id="ARBA00022691"/>
    </source>
</evidence>
<dbReference type="STRING" id="1527.SAMN04489757_12262"/>
<dbReference type="AlphaFoldDB" id="A0A1I5GUC8"/>
<dbReference type="PROSITE" id="PS00840">
    <property type="entry name" value="SUMT_2"/>
    <property type="match status" value="1"/>
</dbReference>
<dbReference type="RefSeq" id="WP_091687286.1">
    <property type="nucleotide sequence ID" value="NZ_BAABFM010000004.1"/>
</dbReference>
<dbReference type="SUPFAM" id="SSF69618">
    <property type="entry name" value="HemD-like"/>
    <property type="match status" value="1"/>
</dbReference>
<evidence type="ECO:0000256" key="2">
    <source>
        <dbReference type="ARBA" id="ARBA00022603"/>
    </source>
</evidence>
<dbReference type="Gene3D" id="3.40.1010.10">
    <property type="entry name" value="Cobalt-precorrin-4 Transmethylase, Domain 1"/>
    <property type="match status" value="1"/>
</dbReference>
<dbReference type="Pfam" id="PF00590">
    <property type="entry name" value="TP_methylase"/>
    <property type="match status" value="1"/>
</dbReference>
<dbReference type="PANTHER" id="PTHR45790">
    <property type="entry name" value="SIROHEME SYNTHASE-RELATED"/>
    <property type="match status" value="1"/>
</dbReference>
<dbReference type="Gene3D" id="3.30.950.10">
    <property type="entry name" value="Methyltransferase, Cobalt-precorrin-4 Transmethylase, Domain 2"/>
    <property type="match status" value="1"/>
</dbReference>
<dbReference type="PANTHER" id="PTHR45790:SF3">
    <property type="entry name" value="S-ADENOSYL-L-METHIONINE-DEPENDENT UROPORPHYRINOGEN III METHYLTRANSFERASE, CHLOROPLASTIC"/>
    <property type="match status" value="1"/>
</dbReference>
<dbReference type="SUPFAM" id="SSF53790">
    <property type="entry name" value="Tetrapyrrole methylase"/>
    <property type="match status" value="1"/>
</dbReference>
<comment type="similarity">
    <text evidence="6">Belongs to the precorrin methyltransferase family.</text>
</comment>
<dbReference type="InterPro" id="IPR050161">
    <property type="entry name" value="Siro_Cobalamin_biosynth"/>
</dbReference>
<dbReference type="InterPro" id="IPR036108">
    <property type="entry name" value="4pyrrol_syn_uPrphyn_synt_sf"/>
</dbReference>